<dbReference type="PROSITE" id="PS00101">
    <property type="entry name" value="HEXAPEP_TRANSFERASES"/>
    <property type="match status" value="1"/>
</dbReference>
<dbReference type="EMBL" id="PVHK01000100">
    <property type="protein sequence ID" value="PRH41615.1"/>
    <property type="molecule type" value="Genomic_DNA"/>
</dbReference>
<dbReference type="GO" id="GO:0008374">
    <property type="term" value="F:O-acyltransferase activity"/>
    <property type="evidence" value="ECO:0007669"/>
    <property type="project" value="TreeGrafter"/>
</dbReference>
<dbReference type="Proteomes" id="UP000808215">
    <property type="component" value="Unassembled WGS sequence"/>
</dbReference>
<protein>
    <submittedName>
        <fullName evidence="5">Colanic acid biosynthesis acetyltransferase WcaF</fullName>
    </submittedName>
</protein>
<evidence type="ECO:0000313" key="5">
    <source>
        <dbReference type="EMBL" id="PRH41615.1"/>
    </source>
</evidence>
<evidence type="ECO:0000313" key="7">
    <source>
        <dbReference type="Proteomes" id="UP000808215"/>
    </source>
</evidence>
<dbReference type="InterPro" id="IPR011004">
    <property type="entry name" value="Trimer_LpxA-like_sf"/>
</dbReference>
<dbReference type="NCBIfam" id="NF007797">
    <property type="entry name" value="PRK10502.1"/>
    <property type="match status" value="1"/>
</dbReference>
<evidence type="ECO:0000313" key="4">
    <source>
        <dbReference type="EMBL" id="MBJ9688155.1"/>
    </source>
</evidence>
<sequence>MNSEIDDLSAARRNVSRQYQDLSTFSVPVGFRGRSAAVVQLWWICQKTLFHTSPQFMYGWRRFLLRLFGARIGRGVLIRPTVTVTYPWKVVLGDHSWVGDDAVLYSLAPIEIGANAVISQRSYLCGGDHDPTRVDFAIRGRSIRVEEQAWIAADVFVAPGVTIGRGALVGARSSVFSDLPEGMVCVGSPCRPVRRRVSR</sequence>
<dbReference type="Proteomes" id="UP000237632">
    <property type="component" value="Unassembled WGS sequence"/>
</dbReference>
<dbReference type="AlphaFoldDB" id="A0AA44Y0K5"/>
<dbReference type="RefSeq" id="WP_081064978.1">
    <property type="nucleotide sequence ID" value="NZ_CADEQL010000012.1"/>
</dbReference>
<reference evidence="4 7" key="2">
    <citation type="submission" date="2020-11" db="EMBL/GenBank/DDBJ databases">
        <title>Enhanced detection system for hospital associated transmission using whole genome sequencing surveillance.</title>
        <authorList>
            <person name="Harrison L.H."/>
            <person name="Van Tyne D."/>
            <person name="Marsh J.W."/>
            <person name="Griffith M.P."/>
            <person name="Snyder D.J."/>
            <person name="Cooper V.S."/>
            <person name="Mustapha M."/>
        </authorList>
    </citation>
    <scope>NUCLEOTIDE SEQUENCE [LARGE SCALE GENOMIC DNA]</scope>
    <source>
        <strain evidence="4 7">BC00020</strain>
    </source>
</reference>
<dbReference type="PANTHER" id="PTHR23416">
    <property type="entry name" value="SIALIC ACID SYNTHASE-RELATED"/>
    <property type="match status" value="1"/>
</dbReference>
<evidence type="ECO:0000256" key="2">
    <source>
        <dbReference type="ARBA" id="ARBA00022679"/>
    </source>
</evidence>
<evidence type="ECO:0000256" key="3">
    <source>
        <dbReference type="ARBA" id="ARBA00022737"/>
    </source>
</evidence>
<name>A0AA44Y0K5_BURVI</name>
<proteinExistence type="inferred from homology"/>
<dbReference type="GO" id="GO:0005829">
    <property type="term" value="C:cytosol"/>
    <property type="evidence" value="ECO:0007669"/>
    <property type="project" value="TreeGrafter"/>
</dbReference>
<evidence type="ECO:0000313" key="6">
    <source>
        <dbReference type="Proteomes" id="UP000237632"/>
    </source>
</evidence>
<gene>
    <name evidence="4" type="primary">wcaF</name>
    <name evidence="5" type="ORF">C6T65_14580</name>
    <name evidence="4" type="ORF">I5589_13825</name>
</gene>
<reference evidence="5 6" key="1">
    <citation type="submission" date="2018-03" db="EMBL/GenBank/DDBJ databases">
        <authorList>
            <person name="Nguyen K."/>
            <person name="Fouts D."/>
            <person name="Sutton G."/>
        </authorList>
    </citation>
    <scope>NUCLEOTIDE SEQUENCE [LARGE SCALE GENOMIC DNA]</scope>
    <source>
        <strain evidence="5 6">AU3578</strain>
    </source>
</reference>
<comment type="caution">
    <text evidence="5">The sequence shown here is derived from an EMBL/GenBank/DDBJ whole genome shotgun (WGS) entry which is preliminary data.</text>
</comment>
<keyword evidence="7" id="KW-1185">Reference proteome</keyword>
<accession>A0AA44Y0K5</accession>
<dbReference type="PANTHER" id="PTHR23416:SF23">
    <property type="entry name" value="ACETYLTRANSFERASE C18B11.09C-RELATED"/>
    <property type="match status" value="1"/>
</dbReference>
<dbReference type="InterPro" id="IPR018357">
    <property type="entry name" value="Hexapep_transf_CS"/>
</dbReference>
<comment type="similarity">
    <text evidence="1">Belongs to the transferase hexapeptide repeat family.</text>
</comment>
<evidence type="ECO:0000256" key="1">
    <source>
        <dbReference type="ARBA" id="ARBA00007274"/>
    </source>
</evidence>
<dbReference type="Gene3D" id="2.160.10.10">
    <property type="entry name" value="Hexapeptide repeat proteins"/>
    <property type="match status" value="1"/>
</dbReference>
<dbReference type="EMBL" id="JADVKH010000026">
    <property type="protein sequence ID" value="MBJ9688155.1"/>
    <property type="molecule type" value="Genomic_DNA"/>
</dbReference>
<organism evidence="5 6">
    <name type="scientific">Burkholderia vietnamiensis</name>
    <dbReference type="NCBI Taxonomy" id="60552"/>
    <lineage>
        <taxon>Bacteria</taxon>
        <taxon>Pseudomonadati</taxon>
        <taxon>Pseudomonadota</taxon>
        <taxon>Betaproteobacteria</taxon>
        <taxon>Burkholderiales</taxon>
        <taxon>Burkholderiaceae</taxon>
        <taxon>Burkholderia</taxon>
        <taxon>Burkholderia cepacia complex</taxon>
    </lineage>
</organism>
<dbReference type="SUPFAM" id="SSF51161">
    <property type="entry name" value="Trimeric LpxA-like enzymes"/>
    <property type="match status" value="1"/>
</dbReference>
<keyword evidence="3" id="KW-0677">Repeat</keyword>
<dbReference type="CDD" id="cd05825">
    <property type="entry name" value="LbH_wcaF_like"/>
    <property type="match status" value="1"/>
</dbReference>
<keyword evidence="2" id="KW-0808">Transferase</keyword>
<dbReference type="InterPro" id="IPR051159">
    <property type="entry name" value="Hexapeptide_acetyltransf"/>
</dbReference>